<dbReference type="RefSeq" id="WP_012063900.1">
    <property type="nucleotide sequence ID" value="NC_009633.1"/>
</dbReference>
<keyword evidence="14" id="KW-1185">Reference proteome</keyword>
<comment type="catalytic activity">
    <reaction evidence="8">
        <text>L-seryl-[protein] + ATP = O-phospho-L-seryl-[protein] + ADP + H(+)</text>
        <dbReference type="Rhea" id="RHEA:17989"/>
        <dbReference type="Rhea" id="RHEA-COMP:9863"/>
        <dbReference type="Rhea" id="RHEA-COMP:11604"/>
        <dbReference type="ChEBI" id="CHEBI:15378"/>
        <dbReference type="ChEBI" id="CHEBI:29999"/>
        <dbReference type="ChEBI" id="CHEBI:30616"/>
        <dbReference type="ChEBI" id="CHEBI:83421"/>
        <dbReference type="ChEBI" id="CHEBI:456216"/>
        <dbReference type="EC" id="2.7.11.1"/>
    </reaction>
</comment>
<dbReference type="PROSITE" id="PS50011">
    <property type="entry name" value="PROTEIN_KINASE_DOM"/>
    <property type="match status" value="1"/>
</dbReference>
<dbReference type="Gene3D" id="3.30.200.20">
    <property type="entry name" value="Phosphorylase Kinase, domain 1"/>
    <property type="match status" value="1"/>
</dbReference>
<dbReference type="SMART" id="SM00740">
    <property type="entry name" value="PASTA"/>
    <property type="match status" value="3"/>
</dbReference>
<dbReference type="PROSITE" id="PS00107">
    <property type="entry name" value="PROTEIN_KINASE_ATP"/>
    <property type="match status" value="1"/>
</dbReference>
<dbReference type="FunFam" id="1.10.510.10:FF:000021">
    <property type="entry name" value="Serine/threonine protein kinase"/>
    <property type="match status" value="1"/>
</dbReference>
<feature type="domain" description="PASTA" evidence="12">
    <location>
        <begin position="350"/>
        <end position="416"/>
    </location>
</feature>
<keyword evidence="4 9" id="KW-0547">Nucleotide-binding</keyword>
<dbReference type="eggNOG" id="COG2815">
    <property type="taxonomic scope" value="Bacteria"/>
</dbReference>
<evidence type="ECO:0000256" key="7">
    <source>
        <dbReference type="ARBA" id="ARBA00047899"/>
    </source>
</evidence>
<dbReference type="PROSITE" id="PS51178">
    <property type="entry name" value="PASTA"/>
    <property type="match status" value="3"/>
</dbReference>
<evidence type="ECO:0000256" key="6">
    <source>
        <dbReference type="ARBA" id="ARBA00022840"/>
    </source>
</evidence>
<dbReference type="STRING" id="293826.Amet_2779"/>
<evidence type="ECO:0000259" key="11">
    <source>
        <dbReference type="PROSITE" id="PS50011"/>
    </source>
</evidence>
<evidence type="ECO:0000259" key="12">
    <source>
        <dbReference type="PROSITE" id="PS51178"/>
    </source>
</evidence>
<keyword evidence="5 13" id="KW-0418">Kinase</keyword>
<feature type="transmembrane region" description="Helical" evidence="10">
    <location>
        <begin position="322"/>
        <end position="345"/>
    </location>
</feature>
<dbReference type="GO" id="GO:0005524">
    <property type="term" value="F:ATP binding"/>
    <property type="evidence" value="ECO:0007669"/>
    <property type="project" value="UniProtKB-UniRule"/>
</dbReference>
<feature type="domain" description="Protein kinase" evidence="11">
    <location>
        <begin position="10"/>
        <end position="269"/>
    </location>
</feature>
<dbReference type="EC" id="2.7.11.1" evidence="1"/>
<accession>A6TRW1</accession>
<evidence type="ECO:0000256" key="3">
    <source>
        <dbReference type="ARBA" id="ARBA00022679"/>
    </source>
</evidence>
<evidence type="ECO:0000256" key="5">
    <source>
        <dbReference type="ARBA" id="ARBA00022777"/>
    </source>
</evidence>
<dbReference type="eggNOG" id="COG0515">
    <property type="taxonomic scope" value="Bacteria"/>
</dbReference>
<evidence type="ECO:0000313" key="14">
    <source>
        <dbReference type="Proteomes" id="UP000001572"/>
    </source>
</evidence>
<dbReference type="InterPro" id="IPR011009">
    <property type="entry name" value="Kinase-like_dom_sf"/>
</dbReference>
<keyword evidence="10" id="KW-1133">Transmembrane helix</keyword>
<evidence type="ECO:0000256" key="2">
    <source>
        <dbReference type="ARBA" id="ARBA00022527"/>
    </source>
</evidence>
<name>A6TRW1_ALKMQ</name>
<keyword evidence="10" id="KW-0472">Membrane</keyword>
<dbReference type="PROSITE" id="PS00108">
    <property type="entry name" value="PROTEIN_KINASE_ST"/>
    <property type="match status" value="1"/>
</dbReference>
<proteinExistence type="predicted"/>
<dbReference type="FunFam" id="3.30.200.20:FF:000035">
    <property type="entry name" value="Serine/threonine protein kinase Stk1"/>
    <property type="match status" value="1"/>
</dbReference>
<dbReference type="SUPFAM" id="SSF56112">
    <property type="entry name" value="Protein kinase-like (PK-like)"/>
    <property type="match status" value="1"/>
</dbReference>
<dbReference type="InterPro" id="IPR017441">
    <property type="entry name" value="Protein_kinase_ATP_BS"/>
</dbReference>
<keyword evidence="6 9" id="KW-0067">ATP-binding</keyword>
<keyword evidence="2" id="KW-0723">Serine/threonine-protein kinase</keyword>
<dbReference type="PANTHER" id="PTHR43289:SF34">
    <property type="entry name" value="SERINE_THREONINE-PROTEIN KINASE YBDM-RELATED"/>
    <property type="match status" value="1"/>
</dbReference>
<sequence length="648" mass="72037">MIGKTLGNRYEIIEKVGGGGMALVYKAKCTLLNRHVAVKVLRSEFTNDKDFIEKFKQESQAAASLSHPNIVNIYDVGQEDEIYYIVMEYVDGMTLKQLINEKGILNLREIINYTKQIANALQHAHQNHIIHRDIKPHNILMTKDNRAKVTDFGIALAATTSTITNAGSVIGSVHYFSPEQARGGYTDEKSDFYALGIVMYEMITGVVPFEGDSPITVALKQIQEKPAAPSTVNPDIPKGLENIILKLIEKEQSLRYGSAELLINDLDKLSRDPETIIYRDEDEEQDCPTQVIPMIKTEESSRNNIKNQTGGRVKKSKGPKKLVVAAAVLAAFIMAIVVTVGLFYAGDIFRNEDVKVPDFEGKEIGLVRDEVKELGLELTEDMRRSTEVAVGHVIQQNPSKGMTVRKGYTVKVTVSSGAEEVEVPDLFHEDVVDALLILEEQNLVSGDVLYDFSDLPIGTIMIQSPLPGARVKQGSAVNYTLSKGPEKMTYTMPKVVGEPLEVAKGIIRQTGLQVGTEDEDFSEQYEKGIVIRQSVPAETEVEENTIVNLVVSKGAEVIEPEEEDPVDVEPEETASTKTIEINLRNYTNMVTVEIRQLINGGEESIYFKEHNIAEEGSQLYVPIRESGTHRFQVYIDDEKQGAIIEIDF</sequence>
<feature type="binding site" evidence="9">
    <location>
        <position position="39"/>
    </location>
    <ligand>
        <name>ATP</name>
        <dbReference type="ChEBI" id="CHEBI:30616"/>
    </ligand>
</feature>
<evidence type="ECO:0000256" key="1">
    <source>
        <dbReference type="ARBA" id="ARBA00012513"/>
    </source>
</evidence>
<dbReference type="OrthoDB" id="9788659at2"/>
<evidence type="ECO:0000256" key="4">
    <source>
        <dbReference type="ARBA" id="ARBA00022741"/>
    </source>
</evidence>
<dbReference type="KEGG" id="amt:Amet_2779"/>
<evidence type="ECO:0000313" key="13">
    <source>
        <dbReference type="EMBL" id="ABR48929.1"/>
    </source>
</evidence>
<feature type="domain" description="PASTA" evidence="12">
    <location>
        <begin position="417"/>
        <end position="483"/>
    </location>
</feature>
<dbReference type="NCBIfam" id="NF033483">
    <property type="entry name" value="PknB_PASTA_kin"/>
    <property type="match status" value="1"/>
</dbReference>
<dbReference type="InterPro" id="IPR005543">
    <property type="entry name" value="PASTA_dom"/>
</dbReference>
<dbReference type="EMBL" id="CP000724">
    <property type="protein sequence ID" value="ABR48929.1"/>
    <property type="molecule type" value="Genomic_DNA"/>
</dbReference>
<dbReference type="Pfam" id="PF00069">
    <property type="entry name" value="Pkinase"/>
    <property type="match status" value="1"/>
</dbReference>
<comment type="catalytic activity">
    <reaction evidence="7">
        <text>L-threonyl-[protein] + ATP = O-phospho-L-threonyl-[protein] + ADP + H(+)</text>
        <dbReference type="Rhea" id="RHEA:46608"/>
        <dbReference type="Rhea" id="RHEA-COMP:11060"/>
        <dbReference type="Rhea" id="RHEA-COMP:11605"/>
        <dbReference type="ChEBI" id="CHEBI:15378"/>
        <dbReference type="ChEBI" id="CHEBI:30013"/>
        <dbReference type="ChEBI" id="CHEBI:30616"/>
        <dbReference type="ChEBI" id="CHEBI:61977"/>
        <dbReference type="ChEBI" id="CHEBI:456216"/>
        <dbReference type="EC" id="2.7.11.1"/>
    </reaction>
</comment>
<dbReference type="PANTHER" id="PTHR43289">
    <property type="entry name" value="MITOGEN-ACTIVATED PROTEIN KINASE KINASE KINASE 20-RELATED"/>
    <property type="match status" value="1"/>
</dbReference>
<dbReference type="Proteomes" id="UP000001572">
    <property type="component" value="Chromosome"/>
</dbReference>
<dbReference type="HOGENOM" id="CLU_000288_135_2_9"/>
<keyword evidence="3" id="KW-0808">Transferase</keyword>
<dbReference type="GO" id="GO:0004674">
    <property type="term" value="F:protein serine/threonine kinase activity"/>
    <property type="evidence" value="ECO:0007669"/>
    <property type="project" value="UniProtKB-KW"/>
</dbReference>
<evidence type="ECO:0000256" key="10">
    <source>
        <dbReference type="SAM" id="Phobius"/>
    </source>
</evidence>
<dbReference type="CDD" id="cd14014">
    <property type="entry name" value="STKc_PknB_like"/>
    <property type="match status" value="1"/>
</dbReference>
<dbReference type="InterPro" id="IPR000719">
    <property type="entry name" value="Prot_kinase_dom"/>
</dbReference>
<dbReference type="Pfam" id="PF03793">
    <property type="entry name" value="PASTA"/>
    <property type="match status" value="2"/>
</dbReference>
<evidence type="ECO:0000256" key="9">
    <source>
        <dbReference type="PROSITE-ProRule" id="PRU10141"/>
    </source>
</evidence>
<feature type="domain" description="PASTA" evidence="12">
    <location>
        <begin position="484"/>
        <end position="553"/>
    </location>
</feature>
<dbReference type="Gene3D" id="1.10.510.10">
    <property type="entry name" value="Transferase(Phosphotransferase) domain 1"/>
    <property type="match status" value="1"/>
</dbReference>
<dbReference type="SMART" id="SM00220">
    <property type="entry name" value="S_TKc"/>
    <property type="match status" value="1"/>
</dbReference>
<gene>
    <name evidence="13" type="ordered locus">Amet_2779</name>
</gene>
<evidence type="ECO:0000256" key="8">
    <source>
        <dbReference type="ARBA" id="ARBA00048679"/>
    </source>
</evidence>
<organism evidence="13 14">
    <name type="scientific">Alkaliphilus metalliredigens (strain QYMF)</name>
    <dbReference type="NCBI Taxonomy" id="293826"/>
    <lineage>
        <taxon>Bacteria</taxon>
        <taxon>Bacillati</taxon>
        <taxon>Bacillota</taxon>
        <taxon>Clostridia</taxon>
        <taxon>Peptostreptococcales</taxon>
        <taxon>Natronincolaceae</taxon>
        <taxon>Alkaliphilus</taxon>
    </lineage>
</organism>
<dbReference type="CDD" id="cd06577">
    <property type="entry name" value="PASTA_pknB"/>
    <property type="match status" value="3"/>
</dbReference>
<reference evidence="14" key="1">
    <citation type="journal article" date="2016" name="Genome Announc.">
        <title>Complete genome sequence of Alkaliphilus metalliredigens strain QYMF, an alkaliphilic and metal-reducing bacterium isolated from borax-contaminated leachate ponds.</title>
        <authorList>
            <person name="Hwang C."/>
            <person name="Copeland A."/>
            <person name="Lucas S."/>
            <person name="Lapidus A."/>
            <person name="Barry K."/>
            <person name="Detter J.C."/>
            <person name="Glavina Del Rio T."/>
            <person name="Hammon N."/>
            <person name="Israni S."/>
            <person name="Dalin E."/>
            <person name="Tice H."/>
            <person name="Pitluck S."/>
            <person name="Chertkov O."/>
            <person name="Brettin T."/>
            <person name="Bruce D."/>
            <person name="Han C."/>
            <person name="Schmutz J."/>
            <person name="Larimer F."/>
            <person name="Land M.L."/>
            <person name="Hauser L."/>
            <person name="Kyrpides N."/>
            <person name="Mikhailova N."/>
            <person name="Ye Q."/>
            <person name="Zhou J."/>
            <person name="Richardson P."/>
            <person name="Fields M.W."/>
        </authorList>
    </citation>
    <scope>NUCLEOTIDE SEQUENCE [LARGE SCALE GENOMIC DNA]</scope>
    <source>
        <strain evidence="14">QYMF</strain>
    </source>
</reference>
<dbReference type="AlphaFoldDB" id="A6TRW1"/>
<keyword evidence="10" id="KW-0812">Transmembrane</keyword>
<protein>
    <recommendedName>
        <fullName evidence="1">non-specific serine/threonine protein kinase</fullName>
        <ecNumber evidence="1">2.7.11.1</ecNumber>
    </recommendedName>
</protein>
<dbReference type="Gene3D" id="3.30.10.20">
    <property type="match status" value="3"/>
</dbReference>
<dbReference type="InterPro" id="IPR008271">
    <property type="entry name" value="Ser/Thr_kinase_AS"/>
</dbReference>